<evidence type="ECO:0000313" key="1">
    <source>
        <dbReference type="EMBL" id="GAG58401.1"/>
    </source>
</evidence>
<comment type="caution">
    <text evidence="1">The sequence shown here is derived from an EMBL/GenBank/DDBJ whole genome shotgun (WGS) entry which is preliminary data.</text>
</comment>
<protein>
    <submittedName>
        <fullName evidence="1">Uncharacterized protein</fullName>
    </submittedName>
</protein>
<organism evidence="1">
    <name type="scientific">marine sediment metagenome</name>
    <dbReference type="NCBI Taxonomy" id="412755"/>
    <lineage>
        <taxon>unclassified sequences</taxon>
        <taxon>metagenomes</taxon>
        <taxon>ecological metagenomes</taxon>
    </lineage>
</organism>
<name>X1AEB9_9ZZZZ</name>
<proteinExistence type="predicted"/>
<accession>X1AEB9</accession>
<gene>
    <name evidence="1" type="ORF">S01H4_16999</name>
</gene>
<dbReference type="AlphaFoldDB" id="X1AEB9"/>
<reference evidence="1" key="1">
    <citation type="journal article" date="2014" name="Front. Microbiol.">
        <title>High frequency of phylogenetically diverse reductive dehalogenase-homologous genes in deep subseafloor sedimentary metagenomes.</title>
        <authorList>
            <person name="Kawai M."/>
            <person name="Futagami T."/>
            <person name="Toyoda A."/>
            <person name="Takaki Y."/>
            <person name="Nishi S."/>
            <person name="Hori S."/>
            <person name="Arai W."/>
            <person name="Tsubouchi T."/>
            <person name="Morono Y."/>
            <person name="Uchiyama I."/>
            <person name="Ito T."/>
            <person name="Fujiyama A."/>
            <person name="Inagaki F."/>
            <person name="Takami H."/>
        </authorList>
    </citation>
    <scope>NUCLEOTIDE SEQUENCE</scope>
    <source>
        <strain evidence="1">Expedition CK06-06</strain>
    </source>
</reference>
<sequence length="115" mass="13171">MSFSLAGKKDALAGKSMVLETEIKRLIGFKKHRWYFEIYCLKCGTIIARKHKRPMNYTQKEDRLNWSDQGSYLGYDFFNPSSCVCGELSFVWCSTPAVTFQSIVEALGVFKVVSH</sequence>
<dbReference type="EMBL" id="BART01007469">
    <property type="protein sequence ID" value="GAG58401.1"/>
    <property type="molecule type" value="Genomic_DNA"/>
</dbReference>